<evidence type="ECO:0000313" key="2">
    <source>
        <dbReference type="EMBL" id="PHI06666.1"/>
    </source>
</evidence>
<dbReference type="AlphaFoldDB" id="A0A2C6BJH5"/>
<dbReference type="Pfam" id="PF02498">
    <property type="entry name" value="Bro-N"/>
    <property type="match status" value="1"/>
</dbReference>
<proteinExistence type="predicted"/>
<dbReference type="RefSeq" id="WP_098974459.1">
    <property type="nucleotide sequence ID" value="NZ_CP077115.1"/>
</dbReference>
<organism evidence="2 3">
    <name type="scientific">Fusobacterium nucleatum subsp. polymorphum</name>
    <name type="common">Fusobacterium polymorphum</name>
    <dbReference type="NCBI Taxonomy" id="76857"/>
    <lineage>
        <taxon>Bacteria</taxon>
        <taxon>Fusobacteriati</taxon>
        <taxon>Fusobacteriota</taxon>
        <taxon>Fusobacteriia</taxon>
        <taxon>Fusobacteriales</taxon>
        <taxon>Fusobacteriaceae</taxon>
        <taxon>Fusobacterium</taxon>
    </lineage>
</organism>
<dbReference type="PROSITE" id="PS51750">
    <property type="entry name" value="BRO_N"/>
    <property type="match status" value="1"/>
</dbReference>
<reference evidence="2 3" key="1">
    <citation type="submission" date="2017-06" db="EMBL/GenBank/DDBJ databases">
        <title>Draft genome sequence of Fusobacterium nucleatum subsp. polymorphum KCOM 1271 (=ChDC F305).</title>
        <authorList>
            <person name="Kook J.-K."/>
            <person name="Park S.-N."/>
            <person name="Lim Y.K."/>
            <person name="Roh H."/>
        </authorList>
    </citation>
    <scope>NUCLEOTIDE SEQUENCE [LARGE SCALE GENOMIC DNA]</scope>
    <source>
        <strain evidence="3">KCOM 1271 (ChDC F305)</strain>
    </source>
</reference>
<protein>
    <recommendedName>
        <fullName evidence="1">Bro-N domain-containing protein</fullName>
    </recommendedName>
</protein>
<gene>
    <name evidence="2" type="ORF">CBG54_06260</name>
</gene>
<dbReference type="EMBL" id="NIRN01000001">
    <property type="protein sequence ID" value="PHI06666.1"/>
    <property type="molecule type" value="Genomic_DNA"/>
</dbReference>
<dbReference type="InterPro" id="IPR003497">
    <property type="entry name" value="BRO_N_domain"/>
</dbReference>
<evidence type="ECO:0000313" key="3">
    <source>
        <dbReference type="Proteomes" id="UP000224182"/>
    </source>
</evidence>
<sequence length="253" mass="29639">MNNNLITVNNVRGYIDENNVAWLNLEDVCKELGFIQFKNNKIYLRIDRIKKYLEELNFPTSGENLPEYIPEQITYLLAMKSKNEIGRNFQYNLAFKILPEIRKNGFYISEKSKLKEIEQKDKELNIRTSELINKISEGFKGLIHEQVLKAKAIEILTGDKNLLPPIQVEKTYSATELGELVEISSKMVGILANKYNLKNNENTIVTIAMDKTGTDRETYRYKEHCVELFKEKYKNYLEEKLAEKEQKNKNKQK</sequence>
<dbReference type="Proteomes" id="UP000224182">
    <property type="component" value="Unassembled WGS sequence"/>
</dbReference>
<name>A0A2C6BJH5_FUSNP</name>
<accession>A0A2C6BJH5</accession>
<evidence type="ECO:0000259" key="1">
    <source>
        <dbReference type="PROSITE" id="PS51750"/>
    </source>
</evidence>
<feature type="domain" description="Bro-N" evidence="1">
    <location>
        <begin position="8"/>
        <end position="105"/>
    </location>
</feature>
<comment type="caution">
    <text evidence="2">The sequence shown here is derived from an EMBL/GenBank/DDBJ whole genome shotgun (WGS) entry which is preliminary data.</text>
</comment>
<dbReference type="SMART" id="SM01040">
    <property type="entry name" value="Bro-N"/>
    <property type="match status" value="1"/>
</dbReference>